<reference evidence="8" key="1">
    <citation type="submission" date="2021-04" db="EMBL/GenBank/DDBJ databases">
        <authorList>
            <consortium name="Wellcome Sanger Institute Data Sharing"/>
        </authorList>
    </citation>
    <scope>NUCLEOTIDE SEQUENCE [LARGE SCALE GENOMIC DNA]</scope>
</reference>
<dbReference type="Ensembl" id="ENSSAUT00010069377.1">
    <property type="protein sequence ID" value="ENSSAUP00010066243.1"/>
    <property type="gene ID" value="ENSSAUG00010026444.1"/>
</dbReference>
<organism evidence="8 9">
    <name type="scientific">Sparus aurata</name>
    <name type="common">Gilthead sea bream</name>
    <dbReference type="NCBI Taxonomy" id="8175"/>
    <lineage>
        <taxon>Eukaryota</taxon>
        <taxon>Metazoa</taxon>
        <taxon>Chordata</taxon>
        <taxon>Craniata</taxon>
        <taxon>Vertebrata</taxon>
        <taxon>Euteleostomi</taxon>
        <taxon>Actinopterygii</taxon>
        <taxon>Neopterygii</taxon>
        <taxon>Teleostei</taxon>
        <taxon>Neoteleostei</taxon>
        <taxon>Acanthomorphata</taxon>
        <taxon>Eupercaria</taxon>
        <taxon>Spariformes</taxon>
        <taxon>Sparidae</taxon>
        <taxon>Sparus</taxon>
    </lineage>
</organism>
<dbReference type="PROSITE" id="PS50217">
    <property type="entry name" value="BZIP"/>
    <property type="match status" value="1"/>
</dbReference>
<keyword evidence="5" id="KW-0539">Nucleus</keyword>
<evidence type="ECO:0000259" key="7">
    <source>
        <dbReference type="PROSITE" id="PS50217"/>
    </source>
</evidence>
<dbReference type="GO" id="GO:0005667">
    <property type="term" value="C:transcription regulator complex"/>
    <property type="evidence" value="ECO:0007669"/>
    <property type="project" value="TreeGrafter"/>
</dbReference>
<dbReference type="InterPro" id="IPR001630">
    <property type="entry name" value="Leuzip_CREB"/>
</dbReference>
<feature type="domain" description="BZIP" evidence="7">
    <location>
        <begin position="92"/>
        <end position="143"/>
    </location>
</feature>
<dbReference type="GO" id="GO:0005634">
    <property type="term" value="C:nucleus"/>
    <property type="evidence" value="ECO:0007669"/>
    <property type="project" value="UniProtKB-SubCell"/>
</dbReference>
<dbReference type="PRINTS" id="PR00041">
    <property type="entry name" value="LEUZIPPRCREB"/>
</dbReference>
<dbReference type="RefSeq" id="XP_030253589.1">
    <property type="nucleotide sequence ID" value="XM_030397729.1"/>
</dbReference>
<dbReference type="SMART" id="SM00338">
    <property type="entry name" value="BRLZ"/>
    <property type="match status" value="1"/>
</dbReference>
<reference evidence="8" key="3">
    <citation type="submission" date="2025-09" db="UniProtKB">
        <authorList>
            <consortium name="Ensembl"/>
        </authorList>
    </citation>
    <scope>IDENTIFICATION</scope>
</reference>
<dbReference type="Gene3D" id="1.20.5.170">
    <property type="match status" value="1"/>
</dbReference>
<evidence type="ECO:0000256" key="5">
    <source>
        <dbReference type="ARBA" id="ARBA00023242"/>
    </source>
</evidence>
<keyword evidence="4" id="KW-0804">Transcription</keyword>
<accession>A0A671YTT3</accession>
<dbReference type="PANTHER" id="PTHR45879">
    <property type="entry name" value="CYCLIC AMP RESPONSE ELEMENT-BINDING PROTEIN B"/>
    <property type="match status" value="1"/>
</dbReference>
<proteinExistence type="predicted"/>
<dbReference type="GeneTree" id="ENSGT00940000155408"/>
<dbReference type="InterPro" id="IPR004827">
    <property type="entry name" value="bZIP"/>
</dbReference>
<dbReference type="CDD" id="cd14690">
    <property type="entry name" value="bZIP_CREB1"/>
    <property type="match status" value="1"/>
</dbReference>
<feature type="coiled-coil region" evidence="6">
    <location>
        <begin position="110"/>
        <end position="144"/>
    </location>
</feature>
<name>A0A671YTT3_SPAAU</name>
<dbReference type="InterPro" id="IPR046347">
    <property type="entry name" value="bZIP_sf"/>
</dbReference>
<keyword evidence="9" id="KW-1185">Reference proteome</keyword>
<gene>
    <name evidence="8" type="primary">LOC115569690</name>
</gene>
<evidence type="ECO:0000256" key="6">
    <source>
        <dbReference type="SAM" id="Coils"/>
    </source>
</evidence>
<evidence type="ECO:0000256" key="1">
    <source>
        <dbReference type="ARBA" id="ARBA00004123"/>
    </source>
</evidence>
<keyword evidence="2" id="KW-0805">Transcription regulation</keyword>
<dbReference type="InParanoid" id="A0A671YTT3"/>
<evidence type="ECO:0000313" key="8">
    <source>
        <dbReference type="Ensembl" id="ENSSAUP00010066243.1"/>
    </source>
</evidence>
<dbReference type="Pfam" id="PF00170">
    <property type="entry name" value="bZIP_1"/>
    <property type="match status" value="1"/>
</dbReference>
<keyword evidence="6" id="KW-0175">Coiled coil</keyword>
<protein>
    <submittedName>
        <fullName evidence="8">cAMP-responsive element modulator-like</fullName>
    </submittedName>
</protein>
<evidence type="ECO:0000313" key="9">
    <source>
        <dbReference type="Proteomes" id="UP000472265"/>
    </source>
</evidence>
<evidence type="ECO:0000256" key="4">
    <source>
        <dbReference type="ARBA" id="ARBA00023163"/>
    </source>
</evidence>
<reference evidence="8" key="2">
    <citation type="submission" date="2025-08" db="UniProtKB">
        <authorList>
            <consortium name="Ensembl"/>
        </authorList>
    </citation>
    <scope>IDENTIFICATION</scope>
</reference>
<dbReference type="SUPFAM" id="SSF57959">
    <property type="entry name" value="Leucine zipper domain"/>
    <property type="match status" value="1"/>
</dbReference>
<dbReference type="PANTHER" id="PTHR45879:SF3">
    <property type="entry name" value="CYCLIC AMP RESPONSE ELEMENT-BINDING PROTEIN B"/>
    <property type="match status" value="1"/>
</dbReference>
<dbReference type="GO" id="GO:0000978">
    <property type="term" value="F:RNA polymerase II cis-regulatory region sequence-specific DNA binding"/>
    <property type="evidence" value="ECO:0007669"/>
    <property type="project" value="TreeGrafter"/>
</dbReference>
<dbReference type="OrthoDB" id="5970722at2759"/>
<keyword evidence="3" id="KW-0238">DNA-binding</keyword>
<evidence type="ECO:0000256" key="3">
    <source>
        <dbReference type="ARBA" id="ARBA00023125"/>
    </source>
</evidence>
<dbReference type="GeneID" id="115569690"/>
<comment type="subcellular location">
    <subcellularLocation>
        <location evidence="1">Nucleus</location>
    </subcellularLocation>
</comment>
<dbReference type="AlphaFoldDB" id="A0A671YTT3"/>
<evidence type="ECO:0000256" key="2">
    <source>
        <dbReference type="ARBA" id="ARBA00023015"/>
    </source>
</evidence>
<dbReference type="Proteomes" id="UP000472265">
    <property type="component" value="Chromosome 19"/>
</dbReference>
<dbReference type="GO" id="GO:0000981">
    <property type="term" value="F:DNA-binding transcription factor activity, RNA polymerase II-specific"/>
    <property type="evidence" value="ECO:0007669"/>
    <property type="project" value="TreeGrafter"/>
</dbReference>
<dbReference type="PROSITE" id="PS00036">
    <property type="entry name" value="BZIP_BASIC"/>
    <property type="match status" value="1"/>
</dbReference>
<dbReference type="OMA" id="CTHSLAV"/>
<sequence length="150" mass="16553">MLMSVPLIVNCTHSLAVGCGNISVRERTLKGTVCLGKNPGSRYSMAVTGDETETANAGDLTACQLPHPSSSLPQGVVGSGAHSSHKPLEDALQKRELRLMKNREAARECRRKKKEYVKCLENRVAVLENQNKTLIEELRALKDIYRHKAE</sequence>
<dbReference type="FunFam" id="1.20.5.170:FF:000003">
    <property type="entry name" value="cAMP-responsive element modulator isoform X2"/>
    <property type="match status" value="1"/>
</dbReference>